<protein>
    <submittedName>
        <fullName evidence="1">Uncharacterized protein</fullName>
    </submittedName>
</protein>
<reference evidence="1" key="1">
    <citation type="submission" date="2022-11" db="EMBL/GenBank/DDBJ databases">
        <title>Genome Sequence of Boeremia exigua.</title>
        <authorList>
            <person name="Buettner E."/>
        </authorList>
    </citation>
    <scope>NUCLEOTIDE SEQUENCE</scope>
    <source>
        <strain evidence="1">CU02</strain>
    </source>
</reference>
<keyword evidence="2" id="KW-1185">Reference proteome</keyword>
<evidence type="ECO:0000313" key="1">
    <source>
        <dbReference type="EMBL" id="KAJ8107937.1"/>
    </source>
</evidence>
<sequence>MSVLGSGSEGVFGTTQFRTGSGQHELDTARVLRKPAGVDDSRRQERQEPSVINTRGCCRAFLALSGSLRDDACELWPECGTEAGGQESQADLTGCMPASPSKSRVITASCHCAGAAARPKLISGMQGLKLPEAWQHGARYARHRLSAPRSRRGEDAPAWDVLPSAAAAPEDHGHQSG</sequence>
<dbReference type="EMBL" id="JAPHNI010000833">
    <property type="protein sequence ID" value="KAJ8107937.1"/>
    <property type="molecule type" value="Genomic_DNA"/>
</dbReference>
<dbReference type="Proteomes" id="UP001153331">
    <property type="component" value="Unassembled WGS sequence"/>
</dbReference>
<comment type="caution">
    <text evidence="1">The sequence shown here is derived from an EMBL/GenBank/DDBJ whole genome shotgun (WGS) entry which is preliminary data.</text>
</comment>
<proteinExistence type="predicted"/>
<organism evidence="1 2">
    <name type="scientific">Boeremia exigua</name>
    <dbReference type="NCBI Taxonomy" id="749465"/>
    <lineage>
        <taxon>Eukaryota</taxon>
        <taxon>Fungi</taxon>
        <taxon>Dikarya</taxon>
        <taxon>Ascomycota</taxon>
        <taxon>Pezizomycotina</taxon>
        <taxon>Dothideomycetes</taxon>
        <taxon>Pleosporomycetidae</taxon>
        <taxon>Pleosporales</taxon>
        <taxon>Pleosporineae</taxon>
        <taxon>Didymellaceae</taxon>
        <taxon>Boeremia</taxon>
    </lineage>
</organism>
<gene>
    <name evidence="1" type="ORF">OPT61_g8521</name>
</gene>
<evidence type="ECO:0000313" key="2">
    <source>
        <dbReference type="Proteomes" id="UP001153331"/>
    </source>
</evidence>
<accession>A0ACC2HXZ1</accession>
<name>A0ACC2HXZ1_9PLEO</name>